<keyword evidence="2" id="KW-1185">Reference proteome</keyword>
<protein>
    <submittedName>
        <fullName evidence="1">Uncharacterized protein</fullName>
    </submittedName>
</protein>
<dbReference type="RefSeq" id="XP_067924636.1">
    <property type="nucleotide sequence ID" value="XM_068063388.1"/>
</dbReference>
<feature type="non-terminal residue" evidence="1">
    <location>
        <position position="1"/>
    </location>
</feature>
<dbReference type="AlphaFoldDB" id="A0A2C6L3L4"/>
<comment type="caution">
    <text evidence="1">The sequence shown here is derived from an EMBL/GenBank/DDBJ whole genome shotgun (WGS) entry which is preliminary data.</text>
</comment>
<accession>A0A2C6L3L4</accession>
<organism evidence="1 2">
    <name type="scientific">Cystoisospora suis</name>
    <dbReference type="NCBI Taxonomy" id="483139"/>
    <lineage>
        <taxon>Eukaryota</taxon>
        <taxon>Sar</taxon>
        <taxon>Alveolata</taxon>
        <taxon>Apicomplexa</taxon>
        <taxon>Conoidasida</taxon>
        <taxon>Coccidia</taxon>
        <taxon>Eucoccidiorida</taxon>
        <taxon>Eimeriorina</taxon>
        <taxon>Sarcocystidae</taxon>
        <taxon>Cystoisospora</taxon>
    </lineage>
</organism>
<evidence type="ECO:0000313" key="2">
    <source>
        <dbReference type="Proteomes" id="UP000221165"/>
    </source>
</evidence>
<dbReference type="VEuPathDB" id="ToxoDB:CSUI_003190"/>
<proteinExistence type="predicted"/>
<dbReference type="GeneID" id="94426599"/>
<evidence type="ECO:0000313" key="1">
    <source>
        <dbReference type="EMBL" id="PHJ22959.1"/>
    </source>
</evidence>
<reference evidence="1 2" key="1">
    <citation type="journal article" date="2017" name="Int. J. Parasitol.">
        <title>The genome of the protozoan parasite Cystoisospora suis and a reverse vaccinology approach to identify vaccine candidates.</title>
        <authorList>
            <person name="Palmieri N."/>
            <person name="Shrestha A."/>
            <person name="Ruttkowski B."/>
            <person name="Beck T."/>
            <person name="Vogl C."/>
            <person name="Tomley F."/>
            <person name="Blake D.P."/>
            <person name="Joachim A."/>
        </authorList>
    </citation>
    <scope>NUCLEOTIDE SEQUENCE [LARGE SCALE GENOMIC DNA]</scope>
    <source>
        <strain evidence="1 2">Wien I</strain>
    </source>
</reference>
<dbReference type="EMBL" id="MIGC01001392">
    <property type="protein sequence ID" value="PHJ22959.1"/>
    <property type="molecule type" value="Genomic_DNA"/>
</dbReference>
<name>A0A2C6L3L4_9APIC</name>
<gene>
    <name evidence="1" type="ORF">CSUI_003190</name>
</gene>
<sequence length="93" mass="10529">YLFLFHFSLDWIKISDRSNRLRGGEAPSRFRAPGLGYYVFLRLYSHFSPPWGGELPVVATMLIWFRKRASVELNAYAEAPKSSVSGKQATMGG</sequence>
<dbReference type="Proteomes" id="UP000221165">
    <property type="component" value="Unassembled WGS sequence"/>
</dbReference>